<sequence length="172" mass="19990">METQISELDELLVELIERVAGELGVIIYSLGIEGEFTDEQLSQELGVEINDVRRVLFALYEIGLATYRRTRDEETGWMEYYWKISYDRERDVLRKELEKTREKLEAKLEIEDGSVYYICVNGCVKVSYEEAMEFGFSCPKCGDMLEFLDSSGAIEQIREELEKINRLIGLLS</sequence>
<dbReference type="KEGG" id="gac:GACE_1888"/>
<comment type="function">
    <text evidence="4">Transcription factor that plays a role in the activation of archaeal genes transcribed by RNA polymerase. Facilitates transcription initiation by enhancing TATA-box recognition by TATA-box-binding protein (Tbp), and transcription factor B (Tfb) and RNA polymerase recruitment. Not absolutely required for transcription in vitro, but particularly important in cases where Tbp or Tfb function is not optimal. It dynamically alters the nucleic acid-binding properties of RNA polymerases by stabilizing the initiation complex and destabilizing elongation complexes. Seems to translocate with the RNA polymerase following initiation and acts by binding to the non template strand of the transcription bubble in elongation complexes.</text>
</comment>
<evidence type="ECO:0000256" key="6">
    <source>
        <dbReference type="SAM" id="Coils"/>
    </source>
</evidence>
<feature type="coiled-coil region" evidence="6">
    <location>
        <begin position="83"/>
        <end position="114"/>
    </location>
</feature>
<dbReference type="HOGENOM" id="CLU_100097_0_0_2"/>
<dbReference type="InterPro" id="IPR036390">
    <property type="entry name" value="WH_DNA-bd_sf"/>
</dbReference>
<keyword evidence="2 4" id="KW-0238">DNA-binding</keyword>
<dbReference type="Pfam" id="PF02002">
    <property type="entry name" value="TFIIE_alpha"/>
    <property type="match status" value="1"/>
</dbReference>
<keyword evidence="3 4" id="KW-0804">Transcription</keyword>
<dbReference type="PANTHER" id="PTHR13097">
    <property type="entry name" value="TRANSCRIPTION INITIATION FACTOR IIE, ALPHA SUBUNIT"/>
    <property type="match status" value="1"/>
</dbReference>
<comment type="similarity">
    <text evidence="4">Belongs to the TFE family.</text>
</comment>
<comment type="domain">
    <text evidence="4">The winged helix domain is involved in binding to DNA in the preinitiation complex.</text>
</comment>
<dbReference type="STRING" id="565033.GACE_1888"/>
<dbReference type="InterPro" id="IPR024550">
    <property type="entry name" value="TFIIEa/SarR/Rpc3_HTH_dom"/>
</dbReference>
<dbReference type="GeneID" id="24798462"/>
<dbReference type="SUPFAM" id="SSF46785">
    <property type="entry name" value="Winged helix' DNA-binding domain"/>
    <property type="match status" value="1"/>
</dbReference>
<keyword evidence="6" id="KW-0175">Coiled coil</keyword>
<evidence type="ECO:0000256" key="1">
    <source>
        <dbReference type="ARBA" id="ARBA00023015"/>
    </source>
</evidence>
<keyword evidence="1 4" id="KW-0805">Transcription regulation</keyword>
<dbReference type="InterPro" id="IPR039997">
    <property type="entry name" value="TFE"/>
</dbReference>
<evidence type="ECO:0000259" key="7">
    <source>
        <dbReference type="PROSITE" id="PS51344"/>
    </source>
</evidence>
<organism evidence="8 9">
    <name type="scientific">Geoglobus acetivorans</name>
    <dbReference type="NCBI Taxonomy" id="565033"/>
    <lineage>
        <taxon>Archaea</taxon>
        <taxon>Methanobacteriati</taxon>
        <taxon>Methanobacteriota</taxon>
        <taxon>Archaeoglobi</taxon>
        <taxon>Archaeoglobales</taxon>
        <taxon>Archaeoglobaceae</taxon>
        <taxon>Geoglobus</taxon>
    </lineage>
</organism>
<dbReference type="NCBIfam" id="TIGR00373">
    <property type="entry name" value="transcription factor E"/>
    <property type="match status" value="1"/>
</dbReference>
<evidence type="ECO:0000256" key="5">
    <source>
        <dbReference type="NCBIfam" id="TIGR00373"/>
    </source>
</evidence>
<dbReference type="Gene3D" id="1.10.10.10">
    <property type="entry name" value="Winged helix-like DNA-binding domain superfamily/Winged helix DNA-binding domain"/>
    <property type="match status" value="1"/>
</dbReference>
<dbReference type="InterPro" id="IPR036388">
    <property type="entry name" value="WH-like_DNA-bd_sf"/>
</dbReference>
<feature type="domain" description="HTH TFE/IIEalpha-type" evidence="7">
    <location>
        <begin position="1"/>
        <end position="90"/>
    </location>
</feature>
<dbReference type="Proteomes" id="UP000030624">
    <property type="component" value="Chromosome"/>
</dbReference>
<dbReference type="PIRSF" id="PIRSF006373">
    <property type="entry name" value="TF_E_archaea"/>
    <property type="match status" value="1"/>
</dbReference>
<evidence type="ECO:0000256" key="4">
    <source>
        <dbReference type="HAMAP-Rule" id="MF_01909"/>
    </source>
</evidence>
<accession>A0A0A7GFT8</accession>
<proteinExistence type="inferred from homology"/>
<dbReference type="eggNOG" id="arCOG04270">
    <property type="taxonomic scope" value="Archaea"/>
</dbReference>
<evidence type="ECO:0000256" key="3">
    <source>
        <dbReference type="ARBA" id="ARBA00023163"/>
    </source>
</evidence>
<dbReference type="InterPro" id="IPR016481">
    <property type="entry name" value="TF_E_archaea"/>
</dbReference>
<evidence type="ECO:0000313" key="9">
    <source>
        <dbReference type="Proteomes" id="UP000030624"/>
    </source>
</evidence>
<dbReference type="SMART" id="SM00531">
    <property type="entry name" value="TFIIE"/>
    <property type="match status" value="1"/>
</dbReference>
<dbReference type="AlphaFoldDB" id="A0A0A7GFT8"/>
<dbReference type="HAMAP" id="MF_01909">
    <property type="entry name" value="TFE_arch"/>
    <property type="match status" value="1"/>
</dbReference>
<gene>
    <name evidence="4" type="primary">tfe</name>
    <name evidence="8" type="ORF">GACE_1888</name>
</gene>
<comment type="subunit">
    <text evidence="4">Monomer. Interaction with RNA polymerase subunits RpoF and RpoE is necessary for Tfe stimulatory transcription activity. Able to interact with Tbp and RNA polymerase in the absence of DNA promoter. Interacts both with the preinitiation and elongation complexes.</text>
</comment>
<dbReference type="GO" id="GO:0006367">
    <property type="term" value="P:transcription initiation at RNA polymerase II promoter"/>
    <property type="evidence" value="ECO:0007669"/>
    <property type="project" value="InterPro"/>
</dbReference>
<dbReference type="InterPro" id="IPR017919">
    <property type="entry name" value="TFIIE/TFIIEa_HTH"/>
</dbReference>
<dbReference type="PROSITE" id="PS51344">
    <property type="entry name" value="HTH_TFE_IIE"/>
    <property type="match status" value="1"/>
</dbReference>
<dbReference type="RefSeq" id="WP_048092935.1">
    <property type="nucleotide sequence ID" value="NZ_CP009552.1"/>
</dbReference>
<dbReference type="EMBL" id="CP009552">
    <property type="protein sequence ID" value="AIY90914.1"/>
    <property type="molecule type" value="Genomic_DNA"/>
</dbReference>
<evidence type="ECO:0000313" key="8">
    <source>
        <dbReference type="EMBL" id="AIY90914.1"/>
    </source>
</evidence>
<reference evidence="8 9" key="1">
    <citation type="journal article" date="2015" name="Appl. Environ. Microbiol.">
        <title>The Geoglobus acetivorans genome: Fe(III) reduction, acetate utilization, autotrophic growth, and degradation of aromatic compounds in a hyperthermophilic archaeon.</title>
        <authorList>
            <person name="Mardanov A.V."/>
            <person name="Slododkina G.B."/>
            <person name="Slobodkin A.I."/>
            <person name="Beletsky A.V."/>
            <person name="Gavrilov S.N."/>
            <person name="Kublanov I.V."/>
            <person name="Bonch-Osmolovskaya E.A."/>
            <person name="Skryabin K.G."/>
            <person name="Ravin N.V."/>
        </authorList>
    </citation>
    <scope>NUCLEOTIDE SEQUENCE [LARGE SCALE GENOMIC DNA]</scope>
    <source>
        <strain evidence="8 9">SBH6</strain>
    </source>
</reference>
<evidence type="ECO:0000256" key="2">
    <source>
        <dbReference type="ARBA" id="ARBA00023125"/>
    </source>
</evidence>
<dbReference type="PANTHER" id="PTHR13097:SF7">
    <property type="entry name" value="GENERAL TRANSCRIPTION FACTOR IIE SUBUNIT 1"/>
    <property type="match status" value="1"/>
</dbReference>
<dbReference type="InterPro" id="IPR002853">
    <property type="entry name" value="TFIIE_asu"/>
</dbReference>
<dbReference type="GO" id="GO:0006355">
    <property type="term" value="P:regulation of DNA-templated transcription"/>
    <property type="evidence" value="ECO:0007669"/>
    <property type="project" value="UniProtKB-UniRule"/>
</dbReference>
<protein>
    <recommendedName>
        <fullName evidence="4 5">Transcription factor E</fullName>
        <shortName evidence="4">TFE</shortName>
    </recommendedName>
    <alternativeName>
        <fullName evidence="4">TFIIE subunit alpha homolog</fullName>
    </alternativeName>
    <alternativeName>
        <fullName evidence="4">Transcription initiation factor TFIIE</fullName>
    </alternativeName>
</protein>
<name>A0A0A7GFT8_GEOAI</name>
<dbReference type="GO" id="GO:0003677">
    <property type="term" value="F:DNA binding"/>
    <property type="evidence" value="ECO:0007669"/>
    <property type="project" value="UniProtKB-KW"/>
</dbReference>